<dbReference type="EMBL" id="JAAONZ010000001">
    <property type="protein sequence ID" value="NHO64054.1"/>
    <property type="molecule type" value="Genomic_DNA"/>
</dbReference>
<protein>
    <recommendedName>
        <fullName evidence="3 13">Exodeoxyribonuclease I</fullName>
        <ecNumber evidence="2 13">3.1.11.1</ecNumber>
    </recommendedName>
</protein>
<feature type="binding site" evidence="15">
    <location>
        <position position="10"/>
    </location>
    <ligand>
        <name>Mg(2+)</name>
        <dbReference type="ChEBI" id="CHEBI:18420"/>
        <label>2</label>
    </ligand>
</feature>
<evidence type="ECO:0000256" key="6">
    <source>
        <dbReference type="ARBA" id="ARBA00022763"/>
    </source>
</evidence>
<dbReference type="RefSeq" id="WP_167180704.1">
    <property type="nucleotide sequence ID" value="NZ_JAAONZ010000001.1"/>
</dbReference>
<dbReference type="InterPro" id="IPR058561">
    <property type="entry name" value="Exonuc_1_C"/>
</dbReference>
<keyword evidence="6 13" id="KW-0227">DNA damage</keyword>
<evidence type="ECO:0000256" key="12">
    <source>
        <dbReference type="ARBA" id="ARBA00046792"/>
    </source>
</evidence>
<sequence length="473" mass="53529">MKTLYWHDYETWGEVPSKDRPSQFAGIRTDEDLNIIGAPLVIYCQPTRDVLPKPEACLVTGITPQKALAEGLSEPEFIAAIHAELSMPGTCGVGYNSLRFDDEVTRYTLYRNFYDPYEREWRNGNSRWDIIDMVRLTRALRPDGIEWPNHEDGKPSFKLEHITAANGIGHEAAHDALSDVHATIAVAKLIKDRQPALYDHIYQLRSKKKVTALIDVVNRKPLLHISSMFSADNGCAAIVAPLAMHPTNKNAVIVCNLSVNPEPLIKLSAEELAEKLYTPTADLAEGEERVPLKLVHLNKCPVLTTVKLLDDAAAERLKIDKALCERHWQQLHAVQLKEKLQKVYGGSSFSEPVDPEQRLYGGFLKDGDKYTCERVRHADADTFAAQHFVFEDDRLTAMLLRYRARYFPQSLSPDELQDYEQWRQDWLTNPEAGAGITLSELYQRTAALREERELTPQQHGVLTALEDYAATLL</sequence>
<feature type="binding site" evidence="15">
    <location>
        <position position="179"/>
    </location>
    <ligand>
        <name>Mg(2+)</name>
        <dbReference type="ChEBI" id="CHEBI:18420"/>
        <label>2</label>
    </ligand>
</feature>
<evidence type="ECO:0000256" key="11">
    <source>
        <dbReference type="ARBA" id="ARBA00023204"/>
    </source>
</evidence>
<keyword evidence="8 13" id="KW-0269">Exonuclease</keyword>
<dbReference type="InterPro" id="IPR013520">
    <property type="entry name" value="Ribonucl_H"/>
</dbReference>
<dbReference type="SUPFAM" id="SSF53098">
    <property type="entry name" value="Ribonuclease H-like"/>
    <property type="match status" value="1"/>
</dbReference>
<dbReference type="PROSITE" id="PS51785">
    <property type="entry name" value="EXOI_C"/>
    <property type="match status" value="1"/>
</dbReference>
<dbReference type="InterPro" id="IPR034747">
    <property type="entry name" value="EXOI_SH3"/>
</dbReference>
<dbReference type="InterPro" id="IPR038649">
    <property type="entry name" value="EXOI_SH3_sf"/>
</dbReference>
<proteinExistence type="predicted"/>
<feature type="binding site" evidence="15">
    <location>
        <position position="8"/>
    </location>
    <ligand>
        <name>Mg(2+)</name>
        <dbReference type="ChEBI" id="CHEBI:18420"/>
        <label>1</label>
    </ligand>
</feature>
<name>A0A9E5JRL2_9GAMM</name>
<evidence type="ECO:0000256" key="14">
    <source>
        <dbReference type="PIRSR" id="PIRSR000977-1"/>
    </source>
</evidence>
<dbReference type="FunFam" id="3.30.1520.20:FF:000001">
    <property type="entry name" value="Exodeoxyribonuclease I"/>
    <property type="match status" value="1"/>
</dbReference>
<comment type="catalytic activity">
    <reaction evidence="1 13">
        <text>Exonucleolytic cleavage in the 3'- to 5'-direction to yield nucleoside 5'-phosphates.</text>
        <dbReference type="EC" id="3.1.11.1"/>
    </reaction>
</comment>
<feature type="domain" description="ExoI C-terminal" evidence="17">
    <location>
        <begin position="351"/>
        <end position="473"/>
    </location>
</feature>
<evidence type="ECO:0000256" key="1">
    <source>
        <dbReference type="ARBA" id="ARBA00000563"/>
    </source>
</evidence>
<evidence type="ECO:0000256" key="8">
    <source>
        <dbReference type="ARBA" id="ARBA00022839"/>
    </source>
</evidence>
<comment type="caution">
    <text evidence="18">The sequence shown here is derived from an EMBL/GenBank/DDBJ whole genome shotgun (WGS) entry which is preliminary data.</text>
</comment>
<keyword evidence="19" id="KW-1185">Reference proteome</keyword>
<dbReference type="PROSITE" id="PS51784">
    <property type="entry name" value="EXOI_SH3"/>
    <property type="match status" value="1"/>
</dbReference>
<dbReference type="Gene3D" id="1.20.1280.70">
    <property type="entry name" value="Exonuclease ExoI, domain 3"/>
    <property type="match status" value="1"/>
</dbReference>
<gene>
    <name evidence="18" type="primary">sbcB</name>
    <name evidence="18" type="ORF">G8770_00655</name>
</gene>
<dbReference type="InterPro" id="IPR023607">
    <property type="entry name" value="Exodeoxyribonuclease_I"/>
</dbReference>
<evidence type="ECO:0000256" key="10">
    <source>
        <dbReference type="ARBA" id="ARBA00023125"/>
    </source>
</evidence>
<evidence type="ECO:0000256" key="9">
    <source>
        <dbReference type="ARBA" id="ARBA00022842"/>
    </source>
</evidence>
<comment type="subunit">
    <text evidence="12">Monomer. Interacts with ssb (via C-terminus); this interaction stimulates the exonuclease activity by recruiting the enzyme to its substrate.</text>
</comment>
<dbReference type="FunFam" id="3.30.420.10:FF:000033">
    <property type="entry name" value="Exodeoxyribonuclease I"/>
    <property type="match status" value="1"/>
</dbReference>
<accession>A0A9E5JRL2</accession>
<evidence type="ECO:0000259" key="16">
    <source>
        <dbReference type="PROSITE" id="PS51784"/>
    </source>
</evidence>
<keyword evidence="7 13" id="KW-0378">Hydrolase</keyword>
<dbReference type="AlphaFoldDB" id="A0A9E5JRL2"/>
<feature type="binding site" evidence="14">
    <location>
        <position position="158"/>
    </location>
    <ligand>
        <name>substrate</name>
    </ligand>
</feature>
<dbReference type="CDD" id="cd06138">
    <property type="entry name" value="ExoI_N"/>
    <property type="match status" value="1"/>
</dbReference>
<evidence type="ECO:0000256" key="7">
    <source>
        <dbReference type="ARBA" id="ARBA00022801"/>
    </source>
</evidence>
<dbReference type="Pfam" id="PF08411">
    <property type="entry name" value="ExoI_SH3"/>
    <property type="match status" value="1"/>
</dbReference>
<dbReference type="NCBIfam" id="NF008746">
    <property type="entry name" value="PRK11779.1"/>
    <property type="match status" value="1"/>
</dbReference>
<keyword evidence="9 15" id="KW-0460">Magnesium</keyword>
<organism evidence="18 19">
    <name type="scientific">Pseudomaricurvus hydrocarbonicus</name>
    <dbReference type="NCBI Taxonomy" id="1470433"/>
    <lineage>
        <taxon>Bacteria</taxon>
        <taxon>Pseudomonadati</taxon>
        <taxon>Pseudomonadota</taxon>
        <taxon>Gammaproteobacteria</taxon>
        <taxon>Cellvibrionales</taxon>
        <taxon>Cellvibrionaceae</taxon>
        <taxon>Pseudomaricurvus</taxon>
    </lineage>
</organism>
<dbReference type="InterPro" id="IPR036397">
    <property type="entry name" value="RNaseH_sf"/>
</dbReference>
<evidence type="ECO:0000256" key="5">
    <source>
        <dbReference type="ARBA" id="ARBA00022723"/>
    </source>
</evidence>
<keyword evidence="5 15" id="KW-0479">Metal-binding</keyword>
<evidence type="ECO:0000259" key="17">
    <source>
        <dbReference type="PROSITE" id="PS51785"/>
    </source>
</evidence>
<dbReference type="GO" id="GO:0008310">
    <property type="term" value="F:single-stranded DNA 3'-5' DNA exonuclease activity"/>
    <property type="evidence" value="ECO:0007669"/>
    <property type="project" value="UniProtKB-EC"/>
</dbReference>
<dbReference type="Gene3D" id="3.30.1520.20">
    <property type="entry name" value="Exonuclease ExoI, domain 2"/>
    <property type="match status" value="1"/>
</dbReference>
<dbReference type="GO" id="GO:0046872">
    <property type="term" value="F:metal ion binding"/>
    <property type="evidence" value="ECO:0007669"/>
    <property type="project" value="UniProtKB-KW"/>
</dbReference>
<reference evidence="18" key="1">
    <citation type="submission" date="2020-03" db="EMBL/GenBank/DDBJ databases">
        <authorList>
            <person name="Guo F."/>
        </authorList>
    </citation>
    <scope>NUCLEOTIDE SEQUENCE</scope>
    <source>
        <strain evidence="18">JCM 30134</strain>
    </source>
</reference>
<feature type="domain" description="ExoI SH3-like" evidence="16">
    <location>
        <begin position="195"/>
        <end position="348"/>
    </location>
</feature>
<dbReference type="Gene3D" id="3.30.420.10">
    <property type="entry name" value="Ribonuclease H-like superfamily/Ribonuclease H"/>
    <property type="match status" value="1"/>
</dbReference>
<dbReference type="PIRSF" id="PIRSF000977">
    <property type="entry name" value="Exodeoxyribonuclease_I"/>
    <property type="match status" value="1"/>
</dbReference>
<keyword evidence="11 13" id="KW-0234">DNA repair</keyword>
<dbReference type="Gene3D" id="1.10.287.1240">
    <property type="match status" value="1"/>
</dbReference>
<dbReference type="InterPro" id="IPR013620">
    <property type="entry name" value="Exonuc_1_SH3"/>
</dbReference>
<evidence type="ECO:0000313" key="18">
    <source>
        <dbReference type="EMBL" id="NHO64054.1"/>
    </source>
</evidence>
<evidence type="ECO:0000256" key="4">
    <source>
        <dbReference type="ARBA" id="ARBA00022722"/>
    </source>
</evidence>
<evidence type="ECO:0000256" key="13">
    <source>
        <dbReference type="PIRNR" id="PIRNR000977"/>
    </source>
</evidence>
<keyword evidence="4 13" id="KW-0540">Nuclease</keyword>
<dbReference type="Pfam" id="PF00929">
    <property type="entry name" value="RNase_T"/>
    <property type="match status" value="1"/>
</dbReference>
<dbReference type="GO" id="GO:0006281">
    <property type="term" value="P:DNA repair"/>
    <property type="evidence" value="ECO:0007669"/>
    <property type="project" value="UniProtKB-KW"/>
</dbReference>
<evidence type="ECO:0000256" key="3">
    <source>
        <dbReference type="ARBA" id="ARBA00019900"/>
    </source>
</evidence>
<evidence type="ECO:0000256" key="2">
    <source>
        <dbReference type="ARBA" id="ARBA00012108"/>
    </source>
</evidence>
<comment type="cofactor">
    <cofactor evidence="15">
        <name>Mg(2+)</name>
        <dbReference type="ChEBI" id="CHEBI:18420"/>
    </cofactor>
    <text evidence="15">Binds 2 Mg(2+) ions per monomer.</text>
</comment>
<dbReference type="GO" id="GO:0003677">
    <property type="term" value="F:DNA binding"/>
    <property type="evidence" value="ECO:0007669"/>
    <property type="project" value="UniProtKB-KW"/>
</dbReference>
<dbReference type="Pfam" id="PF26016">
    <property type="entry name" value="ExoI_C"/>
    <property type="match status" value="1"/>
</dbReference>
<evidence type="ECO:0000313" key="19">
    <source>
        <dbReference type="Proteomes" id="UP000787472"/>
    </source>
</evidence>
<feature type="binding site" evidence="14">
    <location>
        <position position="10"/>
    </location>
    <ligand>
        <name>substrate</name>
    </ligand>
</feature>
<dbReference type="EC" id="3.1.11.1" evidence="2 13"/>
<keyword evidence="10" id="KW-0238">DNA-binding</keyword>
<dbReference type="InterPro" id="IPR012337">
    <property type="entry name" value="RNaseH-like_sf"/>
</dbReference>
<dbReference type="Proteomes" id="UP000787472">
    <property type="component" value="Unassembled WGS sequence"/>
</dbReference>
<evidence type="ECO:0000256" key="15">
    <source>
        <dbReference type="PIRSR" id="PIRSR000977-2"/>
    </source>
</evidence>